<reference evidence="2" key="3">
    <citation type="submission" date="2020-06" db="EMBL/GenBank/DDBJ databases">
        <title>Helianthus annuus Genome sequencing and assembly Release 2.</title>
        <authorList>
            <person name="Gouzy J."/>
            <person name="Langlade N."/>
            <person name="Munos S."/>
        </authorList>
    </citation>
    <scope>NUCLEOTIDE SEQUENCE</scope>
    <source>
        <tissue evidence="2">Leaves</tissue>
    </source>
</reference>
<evidence type="ECO:0000313" key="3">
    <source>
        <dbReference type="EMBL" id="OTG38487.1"/>
    </source>
</evidence>
<dbReference type="EMBL" id="CM007890">
    <property type="protein sequence ID" value="OTG38487.1"/>
    <property type="molecule type" value="Genomic_DNA"/>
</dbReference>
<reference evidence="3" key="2">
    <citation type="submission" date="2017-02" db="EMBL/GenBank/DDBJ databases">
        <title>Sunflower complete genome.</title>
        <authorList>
            <person name="Langlade N."/>
            <person name="Munos S."/>
        </authorList>
    </citation>
    <scope>NUCLEOTIDE SEQUENCE [LARGE SCALE GENOMIC DNA]</scope>
    <source>
        <tissue evidence="3">Leaves</tissue>
    </source>
</reference>
<name>A0A251VSA4_HELAN</name>
<feature type="domain" description="Agenet" evidence="1">
    <location>
        <begin position="111"/>
        <end position="171"/>
    </location>
</feature>
<dbReference type="AlphaFoldDB" id="A0A251VSA4"/>
<dbReference type="PANTHER" id="PTHR31917">
    <property type="entry name" value="AGENET DOMAIN-CONTAINING PROTEIN-RELATED"/>
    <property type="match status" value="1"/>
</dbReference>
<gene>
    <name evidence="3" type="ORF">HannXRQ_Chr01g0030241</name>
    <name evidence="2" type="ORF">HanXRQr2_Chr01g0044521</name>
</gene>
<evidence type="ECO:0000259" key="1">
    <source>
        <dbReference type="SMART" id="SM00743"/>
    </source>
</evidence>
<feature type="domain" description="Agenet" evidence="1">
    <location>
        <begin position="4"/>
        <end position="85"/>
    </location>
</feature>
<dbReference type="InterPro" id="IPR008395">
    <property type="entry name" value="Agenet-like_dom"/>
</dbReference>
<accession>A0A251VSA4</accession>
<evidence type="ECO:0000313" key="4">
    <source>
        <dbReference type="Proteomes" id="UP000215914"/>
    </source>
</evidence>
<dbReference type="InParanoid" id="A0A251VSA4"/>
<dbReference type="InterPro" id="IPR014002">
    <property type="entry name" value="Agenet_dom_plant"/>
</dbReference>
<evidence type="ECO:0000313" key="2">
    <source>
        <dbReference type="EMBL" id="KAF5824016.1"/>
    </source>
</evidence>
<dbReference type="Pfam" id="PF05641">
    <property type="entry name" value="Agenet"/>
    <property type="match status" value="1"/>
</dbReference>
<dbReference type="SMART" id="SM00743">
    <property type="entry name" value="Agenet"/>
    <property type="match status" value="2"/>
</dbReference>
<dbReference type="EMBL" id="MNCJ02000316">
    <property type="protein sequence ID" value="KAF5824016.1"/>
    <property type="molecule type" value="Genomic_DNA"/>
</dbReference>
<keyword evidence="4" id="KW-1185">Reference proteome</keyword>
<organism evidence="3 4">
    <name type="scientific">Helianthus annuus</name>
    <name type="common">Common sunflower</name>
    <dbReference type="NCBI Taxonomy" id="4232"/>
    <lineage>
        <taxon>Eukaryota</taxon>
        <taxon>Viridiplantae</taxon>
        <taxon>Streptophyta</taxon>
        <taxon>Embryophyta</taxon>
        <taxon>Tracheophyta</taxon>
        <taxon>Spermatophyta</taxon>
        <taxon>Magnoliopsida</taxon>
        <taxon>eudicotyledons</taxon>
        <taxon>Gunneridae</taxon>
        <taxon>Pentapetalae</taxon>
        <taxon>asterids</taxon>
        <taxon>campanulids</taxon>
        <taxon>Asterales</taxon>
        <taxon>Asteraceae</taxon>
        <taxon>Asteroideae</taxon>
        <taxon>Heliantheae alliance</taxon>
        <taxon>Heliantheae</taxon>
        <taxon>Helianthus</taxon>
    </lineage>
</organism>
<dbReference type="Proteomes" id="UP000215914">
    <property type="component" value="Chromosome 1"/>
</dbReference>
<dbReference type="PANTHER" id="PTHR31917:SF114">
    <property type="entry name" value="AGENET-LIKE DOMAIN-CONTAINING PROTEIN"/>
    <property type="match status" value="1"/>
</dbReference>
<dbReference type="Gramene" id="mRNA:HanXRQr2_Chr01g0044521">
    <property type="protein sequence ID" value="CDS:HanXRQr2_Chr01g0044521.1"/>
    <property type="gene ID" value="HanXRQr2_Chr01g0044521"/>
</dbReference>
<reference evidence="2 4" key="1">
    <citation type="journal article" date="2017" name="Nature">
        <title>The sunflower genome provides insights into oil metabolism, flowering and Asterid evolution.</title>
        <authorList>
            <person name="Badouin H."/>
            <person name="Gouzy J."/>
            <person name="Grassa C.J."/>
            <person name="Murat F."/>
            <person name="Staton S.E."/>
            <person name="Cottret L."/>
            <person name="Lelandais-Briere C."/>
            <person name="Owens G.L."/>
            <person name="Carrere S."/>
            <person name="Mayjonade B."/>
            <person name="Legrand L."/>
            <person name="Gill N."/>
            <person name="Kane N.C."/>
            <person name="Bowers J.E."/>
            <person name="Hubner S."/>
            <person name="Bellec A."/>
            <person name="Berard A."/>
            <person name="Berges H."/>
            <person name="Blanchet N."/>
            <person name="Boniface M.C."/>
            <person name="Brunel D."/>
            <person name="Catrice O."/>
            <person name="Chaidir N."/>
            <person name="Claudel C."/>
            <person name="Donnadieu C."/>
            <person name="Faraut T."/>
            <person name="Fievet G."/>
            <person name="Helmstetter N."/>
            <person name="King M."/>
            <person name="Knapp S.J."/>
            <person name="Lai Z."/>
            <person name="Le Paslier M.C."/>
            <person name="Lippi Y."/>
            <person name="Lorenzon L."/>
            <person name="Mandel J.R."/>
            <person name="Marage G."/>
            <person name="Marchand G."/>
            <person name="Marquand E."/>
            <person name="Bret-Mestries E."/>
            <person name="Morien E."/>
            <person name="Nambeesan S."/>
            <person name="Nguyen T."/>
            <person name="Pegot-Espagnet P."/>
            <person name="Pouilly N."/>
            <person name="Raftis F."/>
            <person name="Sallet E."/>
            <person name="Schiex T."/>
            <person name="Thomas J."/>
            <person name="Vandecasteele C."/>
            <person name="Vares D."/>
            <person name="Vear F."/>
            <person name="Vautrin S."/>
            <person name="Crespi M."/>
            <person name="Mangin B."/>
            <person name="Burke J.M."/>
            <person name="Salse J."/>
            <person name="Munos S."/>
            <person name="Vincourt P."/>
            <person name="Rieseberg L.H."/>
            <person name="Langlade N.B."/>
        </authorList>
    </citation>
    <scope>NUCLEOTIDE SEQUENCE [LARGE SCALE GENOMIC DNA]</scope>
    <source>
        <strain evidence="4">cv. SF193</strain>
        <tissue evidence="2">Leaves</tissue>
    </source>
</reference>
<dbReference type="STRING" id="4232.A0A251VSA4"/>
<sequence length="195" mass="22208">MANSSFTKGSIIEVTCNHPIFRNAWYVATIINELKTTPTKNTKNPNKTSYIITYNTLFSKQDNILQPLTEVVDPLFVRPSPPRTIRRNEDDVFKVVEVVEGEGEGEGEGGGEFEVGDVVDAYYRDGWWIGVVKSVSVGEGDVKKYVVLFGNFNEEFVFDGSKLRFHVDWVDCRWMVPPKKVYSVCDCGDCVWLYR</sequence>
<dbReference type="OMA" id="NPNINRR"/>
<proteinExistence type="predicted"/>
<protein>
    <submittedName>
        <fullName evidence="2">Agenet-like domain-containing protein</fullName>
    </submittedName>
    <submittedName>
        <fullName evidence="3">Putative agenet-like domain, Agenet domain, plant type</fullName>
    </submittedName>
</protein>